<sequence length="297" mass="32729">MDMSINTHVERAAAATDAATEIDPPRRGALYRVRQDGKTSYLFGTVHVGKQAFYPLEPQVTKALAESTSLVLELDIRADAAFQKALGRYARYAPGDSVRNHVSAETLAKLEFALGKAGMSLASMENYKPWLLANVLVGSEIERQGYRRSNGVEQYLLHTAEQQSKPLRELESADYQLSLFDTLDDAQQEAYLQENLAELASGVSLTKTANLLDAWSRADARGIQASWKTLTSGETVSAAFMERTLLGKRNPEMATSIEAIMQKDQVAFVGVGLLHLVGDNSLPQLLRARGYQVEQLY</sequence>
<evidence type="ECO:0000313" key="1">
    <source>
        <dbReference type="EMBL" id="MRV75481.1"/>
    </source>
</evidence>
<gene>
    <name evidence="1" type="ORF">GJ700_27550</name>
</gene>
<reference evidence="1 2" key="1">
    <citation type="submission" date="2019-11" db="EMBL/GenBank/DDBJ databases">
        <title>Novel species isolated from a subtropical stream in China.</title>
        <authorList>
            <person name="Lu H."/>
        </authorList>
    </citation>
    <scope>NUCLEOTIDE SEQUENCE [LARGE SCALE GENOMIC DNA]</scope>
    <source>
        <strain evidence="1 2">FT92W</strain>
    </source>
</reference>
<name>A0A7X2LVI2_9BURK</name>
<dbReference type="InterPro" id="IPR047111">
    <property type="entry name" value="YbaP-like"/>
</dbReference>
<dbReference type="AlphaFoldDB" id="A0A7X2LVI2"/>
<proteinExistence type="predicted"/>
<dbReference type="PANTHER" id="PTHR40590:SF1">
    <property type="entry name" value="CYTOPLASMIC PROTEIN"/>
    <property type="match status" value="1"/>
</dbReference>
<keyword evidence="2" id="KW-1185">Reference proteome</keyword>
<dbReference type="CDD" id="cd14789">
    <property type="entry name" value="Tiki"/>
    <property type="match status" value="1"/>
</dbReference>
<dbReference type="Pfam" id="PF01963">
    <property type="entry name" value="TraB_PrgY_gumN"/>
    <property type="match status" value="1"/>
</dbReference>
<accession>A0A7X2LVI2</accession>
<organism evidence="1 2">
    <name type="scientific">Pseudoduganella rivuli</name>
    <dbReference type="NCBI Taxonomy" id="2666085"/>
    <lineage>
        <taxon>Bacteria</taxon>
        <taxon>Pseudomonadati</taxon>
        <taxon>Pseudomonadota</taxon>
        <taxon>Betaproteobacteria</taxon>
        <taxon>Burkholderiales</taxon>
        <taxon>Oxalobacteraceae</taxon>
        <taxon>Telluria group</taxon>
        <taxon>Pseudoduganella</taxon>
    </lineage>
</organism>
<comment type="caution">
    <text evidence="1">The sequence shown here is derived from an EMBL/GenBank/DDBJ whole genome shotgun (WGS) entry which is preliminary data.</text>
</comment>
<dbReference type="InterPro" id="IPR002816">
    <property type="entry name" value="TraB/PrgY/GumN_fam"/>
</dbReference>
<protein>
    <submittedName>
        <fullName evidence="1">TraB/GumN family protein</fullName>
    </submittedName>
</protein>
<dbReference type="PANTHER" id="PTHR40590">
    <property type="entry name" value="CYTOPLASMIC PROTEIN-RELATED"/>
    <property type="match status" value="1"/>
</dbReference>
<dbReference type="Proteomes" id="UP000446768">
    <property type="component" value="Unassembled WGS sequence"/>
</dbReference>
<dbReference type="EMBL" id="WKJJ01000021">
    <property type="protein sequence ID" value="MRV75481.1"/>
    <property type="molecule type" value="Genomic_DNA"/>
</dbReference>
<evidence type="ECO:0000313" key="2">
    <source>
        <dbReference type="Proteomes" id="UP000446768"/>
    </source>
</evidence>